<feature type="active site" description="Proton donor/acceptor" evidence="3">
    <location>
        <position position="131"/>
    </location>
</feature>
<gene>
    <name evidence="5" type="ORF">B1H58_18970</name>
</gene>
<dbReference type="Pfam" id="PF00701">
    <property type="entry name" value="DHDPS"/>
    <property type="match status" value="1"/>
</dbReference>
<evidence type="ECO:0000256" key="1">
    <source>
        <dbReference type="ARBA" id="ARBA00023239"/>
    </source>
</evidence>
<dbReference type="Gene3D" id="3.20.20.70">
    <property type="entry name" value="Aldolase class I"/>
    <property type="match status" value="1"/>
</dbReference>
<dbReference type="EMBL" id="CP019706">
    <property type="protein sequence ID" value="ARJ43925.1"/>
    <property type="molecule type" value="Genomic_DNA"/>
</dbReference>
<dbReference type="InterPro" id="IPR013785">
    <property type="entry name" value="Aldolase_TIM"/>
</dbReference>
<organism evidence="5 6">
    <name type="scientific">Pantoea alhagi</name>
    <dbReference type="NCBI Taxonomy" id="1891675"/>
    <lineage>
        <taxon>Bacteria</taxon>
        <taxon>Pseudomonadati</taxon>
        <taxon>Pseudomonadota</taxon>
        <taxon>Gammaproteobacteria</taxon>
        <taxon>Enterobacterales</taxon>
        <taxon>Erwiniaceae</taxon>
        <taxon>Pantoea</taxon>
    </lineage>
</organism>
<sequence length="297" mass="31408">MFKGLSAFPLTPFTDGSPDEKGFLKILKRLTDARVDSLGVLGSTGSYAYMTREQRGRIARLAVDNAGNIPVMVCVGAVSTDEVLRLADDAQAAGAGALLLPPVSYQTLNDAEVYGLFETLARHVSVPLCVYDNPGTTHFTFSDELHGKIAALPGVRSIKIPGVPADAEAASARVRSLRNRLPADVTIGISGDSSAGTGLSAGCEVWYSVCGGLFPVVAKKITEAAAAGNHAEVRERSERLNPLWALFRQHGGSFRVISAAAGILGLADDNCLPRPLLPLRPDQITEVKRVISSLELS</sequence>
<evidence type="ECO:0000256" key="2">
    <source>
        <dbReference type="PIRNR" id="PIRNR001365"/>
    </source>
</evidence>
<dbReference type="RefSeq" id="WP_085071974.1">
    <property type="nucleotide sequence ID" value="NZ_CP019706.1"/>
</dbReference>
<name>A0A1W6B9Z0_9GAMM</name>
<dbReference type="PANTHER" id="PTHR42849">
    <property type="entry name" value="N-ACETYLNEURAMINATE LYASE"/>
    <property type="match status" value="1"/>
</dbReference>
<reference evidence="5 6" key="1">
    <citation type="submission" date="2017-02" db="EMBL/GenBank/DDBJ databases">
        <title>Complete genome sequence of the drought resistance-promoting endophyte Pantoea alhagi LTYR-11Z.</title>
        <authorList>
            <person name="Zhang L."/>
        </authorList>
    </citation>
    <scope>NUCLEOTIDE SEQUENCE [LARGE SCALE GENOMIC DNA]</scope>
    <source>
        <strain evidence="5 6">LTYR-11Z</strain>
    </source>
</reference>
<dbReference type="PIRSF" id="PIRSF001365">
    <property type="entry name" value="DHDPS"/>
    <property type="match status" value="1"/>
</dbReference>
<feature type="active site" description="Schiff-base intermediate with substrate" evidence="3">
    <location>
        <position position="159"/>
    </location>
</feature>
<dbReference type="STRING" id="1891675.B1H58_18970"/>
<keyword evidence="6" id="KW-1185">Reference proteome</keyword>
<dbReference type="GO" id="GO:0019262">
    <property type="term" value="P:N-acetylneuraminate catabolic process"/>
    <property type="evidence" value="ECO:0007669"/>
    <property type="project" value="TreeGrafter"/>
</dbReference>
<dbReference type="Proteomes" id="UP000192900">
    <property type="component" value="Chromosome"/>
</dbReference>
<dbReference type="InterPro" id="IPR002220">
    <property type="entry name" value="DapA-like"/>
</dbReference>
<evidence type="ECO:0000256" key="4">
    <source>
        <dbReference type="PIRSR" id="PIRSR001365-2"/>
    </source>
</evidence>
<dbReference type="OrthoDB" id="199953at2"/>
<dbReference type="PANTHER" id="PTHR42849:SF1">
    <property type="entry name" value="N-ACETYLNEURAMINATE LYASE"/>
    <property type="match status" value="1"/>
</dbReference>
<accession>A0A1W6B9Z0</accession>
<evidence type="ECO:0000313" key="6">
    <source>
        <dbReference type="Proteomes" id="UP000192900"/>
    </source>
</evidence>
<comment type="similarity">
    <text evidence="2">Belongs to the DapA family.</text>
</comment>
<evidence type="ECO:0000256" key="3">
    <source>
        <dbReference type="PIRSR" id="PIRSR001365-1"/>
    </source>
</evidence>
<proteinExistence type="inferred from homology"/>
<dbReference type="SMART" id="SM01130">
    <property type="entry name" value="DHDPS"/>
    <property type="match status" value="1"/>
</dbReference>
<dbReference type="CDD" id="cd00408">
    <property type="entry name" value="DHDPS-like"/>
    <property type="match status" value="1"/>
</dbReference>
<dbReference type="GO" id="GO:0005829">
    <property type="term" value="C:cytosol"/>
    <property type="evidence" value="ECO:0007669"/>
    <property type="project" value="TreeGrafter"/>
</dbReference>
<dbReference type="KEGG" id="palh:B1H58_18970"/>
<protein>
    <submittedName>
        <fullName evidence="5">Dihydrodipicolinate synthase family protein</fullName>
    </submittedName>
</protein>
<evidence type="ECO:0000313" key="5">
    <source>
        <dbReference type="EMBL" id="ARJ43925.1"/>
    </source>
</evidence>
<dbReference type="GO" id="GO:0008747">
    <property type="term" value="F:N-acetylneuraminate lyase activity"/>
    <property type="evidence" value="ECO:0007669"/>
    <property type="project" value="TreeGrafter"/>
</dbReference>
<keyword evidence="1 2" id="KW-0456">Lyase</keyword>
<feature type="binding site" evidence="4">
    <location>
        <position position="44"/>
    </location>
    <ligand>
        <name>pyruvate</name>
        <dbReference type="ChEBI" id="CHEBI:15361"/>
    </ligand>
</feature>
<dbReference type="AlphaFoldDB" id="A0A1W6B9Z0"/>
<dbReference type="PRINTS" id="PR00146">
    <property type="entry name" value="DHPICSNTHASE"/>
</dbReference>
<dbReference type="SUPFAM" id="SSF51569">
    <property type="entry name" value="Aldolase"/>
    <property type="match status" value="1"/>
</dbReference>